<proteinExistence type="predicted"/>
<gene>
    <name evidence="1" type="ORF">IRY55_11025</name>
</gene>
<dbReference type="InterPro" id="IPR021598">
    <property type="entry name" value="DUF3221"/>
</dbReference>
<reference evidence="1" key="1">
    <citation type="submission" date="2020-11" db="EMBL/GenBank/DDBJ databases">
        <title>Multidrug resistant novel bacterium Savagea serpentis sp. nov., isolated from the scats of a vine snake (Ahaetulla nasuta).</title>
        <authorList>
            <person name="Venkata Ramana V."/>
            <person name="Vikas Patil S."/>
            <person name="Yogita Lugani V."/>
        </authorList>
    </citation>
    <scope>NUCLEOTIDE SEQUENCE</scope>
    <source>
        <strain evidence="1">SN6</strain>
    </source>
</reference>
<protein>
    <submittedName>
        <fullName evidence="1">DUF3221 domain-containing protein</fullName>
    </submittedName>
</protein>
<evidence type="ECO:0000313" key="1">
    <source>
        <dbReference type="EMBL" id="MBF4501896.1"/>
    </source>
</evidence>
<sequence length="167" mass="18864">MFKTEVNYIKCADFDTVGPREACMVMKQWLDNVNDRLDVKERSILFCSAIRFLVYRRRECGMRKILLKAVAIIALLTIVGCSNSINENDENTTDSETPSFYFTGTIKEIYDGTALVDGTRGKVFVTLTVNNNEVFHVGDKVRVGYNGTIMESNPAQIETLSVERVDD</sequence>
<dbReference type="RefSeq" id="WP_194563376.1">
    <property type="nucleotide sequence ID" value="NZ_JADKPV010000006.1"/>
</dbReference>
<accession>A0A8J7KF58</accession>
<name>A0A8J7KF58_9BACL</name>
<evidence type="ECO:0000313" key="2">
    <source>
        <dbReference type="Proteomes" id="UP000622653"/>
    </source>
</evidence>
<comment type="caution">
    <text evidence="1">The sequence shown here is derived from an EMBL/GenBank/DDBJ whole genome shotgun (WGS) entry which is preliminary data.</text>
</comment>
<dbReference type="Pfam" id="PF11518">
    <property type="entry name" value="DUF3221"/>
    <property type="match status" value="1"/>
</dbReference>
<dbReference type="EMBL" id="JADKPV010000006">
    <property type="protein sequence ID" value="MBF4501896.1"/>
    <property type="molecule type" value="Genomic_DNA"/>
</dbReference>
<keyword evidence="2" id="KW-1185">Reference proteome</keyword>
<dbReference type="Proteomes" id="UP000622653">
    <property type="component" value="Unassembled WGS sequence"/>
</dbReference>
<dbReference type="AlphaFoldDB" id="A0A8J7KF58"/>
<organism evidence="1 2">
    <name type="scientific">Savagea serpentis</name>
    <dbReference type="NCBI Taxonomy" id="2785297"/>
    <lineage>
        <taxon>Bacteria</taxon>
        <taxon>Bacillati</taxon>
        <taxon>Bacillota</taxon>
        <taxon>Bacilli</taxon>
        <taxon>Bacillales</taxon>
        <taxon>Caryophanaceae</taxon>
        <taxon>Savagea</taxon>
    </lineage>
</organism>